<organism evidence="9">
    <name type="scientific">Neisseria gonorrhoeae</name>
    <dbReference type="NCBI Taxonomy" id="485"/>
    <lineage>
        <taxon>Bacteria</taxon>
        <taxon>Pseudomonadati</taxon>
        <taxon>Pseudomonadota</taxon>
        <taxon>Betaproteobacteria</taxon>
        <taxon>Neisseriales</taxon>
        <taxon>Neisseriaceae</taxon>
        <taxon>Neisseria</taxon>
    </lineage>
</organism>
<evidence type="ECO:0000256" key="5">
    <source>
        <dbReference type="ARBA" id="ARBA00022692"/>
    </source>
</evidence>
<protein>
    <submittedName>
        <fullName evidence="9">ABC transporter permease, enterobactin</fullName>
    </submittedName>
</protein>
<dbReference type="EMBL" id="UGRI01000001">
    <property type="protein sequence ID" value="SUA25073.1"/>
    <property type="molecule type" value="Genomic_DNA"/>
</dbReference>
<evidence type="ECO:0000256" key="3">
    <source>
        <dbReference type="ARBA" id="ARBA00022448"/>
    </source>
</evidence>
<keyword evidence="3" id="KW-0813">Transport</keyword>
<keyword evidence="4" id="KW-1003">Cell membrane</keyword>
<comment type="similarity">
    <text evidence="2">Belongs to the binding-protein-dependent transport system permease family. FecCD subfamily.</text>
</comment>
<evidence type="ECO:0000256" key="4">
    <source>
        <dbReference type="ARBA" id="ARBA00022475"/>
    </source>
</evidence>
<evidence type="ECO:0000256" key="8">
    <source>
        <dbReference type="SAM" id="Phobius"/>
    </source>
</evidence>
<dbReference type="GO" id="GO:0005886">
    <property type="term" value="C:plasma membrane"/>
    <property type="evidence" value="ECO:0007669"/>
    <property type="project" value="UniProtKB-SubCell"/>
</dbReference>
<evidence type="ECO:0000256" key="2">
    <source>
        <dbReference type="ARBA" id="ARBA00007935"/>
    </source>
</evidence>
<evidence type="ECO:0000256" key="6">
    <source>
        <dbReference type="ARBA" id="ARBA00022989"/>
    </source>
</evidence>
<gene>
    <name evidence="9" type="ORF">NCTC11421_03081</name>
</gene>
<name>A0A378W1Q6_NEIGO</name>
<keyword evidence="7 8" id="KW-0472">Membrane</keyword>
<comment type="subcellular location">
    <subcellularLocation>
        <location evidence="1">Cell membrane</location>
        <topology evidence="1">Multi-pass membrane protein</topology>
    </subcellularLocation>
</comment>
<keyword evidence="5 8" id="KW-0812">Transmembrane</keyword>
<evidence type="ECO:0000256" key="1">
    <source>
        <dbReference type="ARBA" id="ARBA00004651"/>
    </source>
</evidence>
<keyword evidence="6 8" id="KW-1133">Transmembrane helix</keyword>
<evidence type="ECO:0000256" key="7">
    <source>
        <dbReference type="ARBA" id="ARBA00023136"/>
    </source>
</evidence>
<dbReference type="AlphaFoldDB" id="A0A378W1Q6"/>
<dbReference type="SUPFAM" id="SSF81345">
    <property type="entry name" value="ABC transporter involved in vitamin B12 uptake, BtuC"/>
    <property type="match status" value="1"/>
</dbReference>
<sequence>MAGSSRPLRVAFALLLVSCILFMTVNVKGDWDFVLHLRLTKLAALLMVAYAVGVSTQLFQTLTNNPILTPSILGFDSLYVFCRPCWCLRSAAWAIHPCR</sequence>
<dbReference type="Gene3D" id="1.10.3470.10">
    <property type="entry name" value="ABC transporter involved in vitamin B12 uptake, BtuC"/>
    <property type="match status" value="1"/>
</dbReference>
<accession>A0A378W1Q6</accession>
<dbReference type="GO" id="GO:0022857">
    <property type="term" value="F:transmembrane transporter activity"/>
    <property type="evidence" value="ECO:0007669"/>
    <property type="project" value="InterPro"/>
</dbReference>
<proteinExistence type="inferred from homology"/>
<feature type="transmembrane region" description="Helical" evidence="8">
    <location>
        <begin position="39"/>
        <end position="59"/>
    </location>
</feature>
<dbReference type="InterPro" id="IPR000522">
    <property type="entry name" value="ABC_transptr_permease_BtuC"/>
</dbReference>
<evidence type="ECO:0000313" key="9">
    <source>
        <dbReference type="EMBL" id="SUA25073.1"/>
    </source>
</evidence>
<reference evidence="9" key="1">
    <citation type="submission" date="2018-06" db="EMBL/GenBank/DDBJ databases">
        <authorList>
            <consortium name="Pathogen Informatics"/>
            <person name="Doyle S."/>
        </authorList>
    </citation>
    <scope>NUCLEOTIDE SEQUENCE [LARGE SCALE GENOMIC DNA]</scope>
    <source>
        <strain evidence="9">NCTC11421</strain>
    </source>
</reference>
<dbReference type="Pfam" id="PF01032">
    <property type="entry name" value="FecCD"/>
    <property type="match status" value="1"/>
</dbReference>
<dbReference type="InterPro" id="IPR037294">
    <property type="entry name" value="ABC_BtuC-like"/>
</dbReference>